<name>A0ABM9A8B3_9VIBR</name>
<protein>
    <submittedName>
        <fullName evidence="1">Uncharacterized protein</fullName>
    </submittedName>
</protein>
<keyword evidence="2" id="KW-1185">Reference proteome</keyword>
<sequence length="175" mass="19169">MIAPLSYASEVVVLKDGRKVQLNDNFTWQYVQTDSQKKQETKPASAVPTIPVIKQQPSSSLTILGANKPTLQLEKSGVDVLLGALQYQSGKLIIPTSITNQGTESVILVTLDITITDAQGNVLTTQTVNVWESIKRLADTYLRPQSQSEGRTISLDVNKLKQYKISAAITQVVTR</sequence>
<comment type="caution">
    <text evidence="1">The sequence shown here is derived from an EMBL/GenBank/DDBJ whole genome shotgun (WGS) entry which is preliminary data.</text>
</comment>
<dbReference type="Pfam" id="PF11355">
    <property type="entry name" value="DUF3157"/>
    <property type="match status" value="1"/>
</dbReference>
<reference evidence="1" key="1">
    <citation type="submission" date="2021-11" db="EMBL/GenBank/DDBJ databases">
        <authorList>
            <person name="Rodrigo-Torres L."/>
            <person name="Arahal R. D."/>
            <person name="Lucena T."/>
        </authorList>
    </citation>
    <scope>NUCLEOTIDE SEQUENCE</scope>
    <source>
        <strain evidence="1">CECT 7928</strain>
    </source>
</reference>
<evidence type="ECO:0000313" key="2">
    <source>
        <dbReference type="Proteomes" id="UP000838748"/>
    </source>
</evidence>
<dbReference type="EMBL" id="CAKLDM010000002">
    <property type="protein sequence ID" value="CAH0541912.1"/>
    <property type="molecule type" value="Genomic_DNA"/>
</dbReference>
<evidence type="ECO:0000313" key="1">
    <source>
        <dbReference type="EMBL" id="CAH0541912.1"/>
    </source>
</evidence>
<dbReference type="Proteomes" id="UP000838748">
    <property type="component" value="Unassembled WGS sequence"/>
</dbReference>
<gene>
    <name evidence="1" type="ORF">VMF7928_03938</name>
</gene>
<dbReference type="InterPro" id="IPR021501">
    <property type="entry name" value="DUF3157"/>
</dbReference>
<proteinExistence type="predicted"/>
<accession>A0ABM9A8B3</accession>
<organism evidence="1 2">
    <name type="scientific">Vibrio marisflavi CECT 7928</name>
    <dbReference type="NCBI Taxonomy" id="634439"/>
    <lineage>
        <taxon>Bacteria</taxon>
        <taxon>Pseudomonadati</taxon>
        <taxon>Pseudomonadota</taxon>
        <taxon>Gammaproteobacteria</taxon>
        <taxon>Vibrionales</taxon>
        <taxon>Vibrionaceae</taxon>
        <taxon>Vibrio</taxon>
    </lineage>
</organism>